<gene>
    <name evidence="2" type="ORF">NC99_42950</name>
</gene>
<dbReference type="PANTHER" id="PTHR30469:SF15">
    <property type="entry name" value="HLYD FAMILY OF SECRETION PROTEINS"/>
    <property type="match status" value="1"/>
</dbReference>
<dbReference type="EMBL" id="LGIA01000208">
    <property type="protein sequence ID" value="KOH42852.1"/>
    <property type="molecule type" value="Genomic_DNA"/>
</dbReference>
<evidence type="ECO:0000313" key="3">
    <source>
        <dbReference type="Proteomes" id="UP000036958"/>
    </source>
</evidence>
<evidence type="ECO:0000313" key="2">
    <source>
        <dbReference type="EMBL" id="KOH42852.1"/>
    </source>
</evidence>
<keyword evidence="3" id="KW-1185">Reference proteome</keyword>
<accession>A0A0L8V3Q6</accession>
<dbReference type="Gene3D" id="2.40.50.100">
    <property type="match status" value="1"/>
</dbReference>
<sequence>MNWRKITFVVVALIVLLGGSALLSKLFISMKPETGTRPEADVKRYVAAQPVAYSDITSEVTAQGRVISGNEVALIAEAAGKIEAGQVSLKKGASFRKGAHLATIYKDEVELELKSKKSVFLNSLTNILPDLRIDFPDSYEVFLKFFNEIDLNEKLPELPDYENEKLKVFLASQGILNEYYNIRQNEKKLERHSMYAPFDGTFTQVNYEVGAFVNTGGQIASMIRTDLLELEVPVENEFSKWIKLGHRVKVQKVGADNLYGTVVRKAAFVDQNTQSRSIFVKVDAKAGTEMLAGEYLSVEFPGYPIPNAMEIPRSAVFNTNTVFTVVDGYLQKAQINIIKVNTSTLIFDGLEEGTYVVTEALINVKERTPVEILDPQANNNTQNQKQHDEKGS</sequence>
<proteinExistence type="predicted"/>
<dbReference type="GO" id="GO:0015562">
    <property type="term" value="F:efflux transmembrane transporter activity"/>
    <property type="evidence" value="ECO:0007669"/>
    <property type="project" value="TreeGrafter"/>
</dbReference>
<protein>
    <submittedName>
        <fullName evidence="2">Uncharacterized protein</fullName>
    </submittedName>
</protein>
<dbReference type="AlphaFoldDB" id="A0A0L8V3Q6"/>
<dbReference type="OrthoDB" id="1114717at2"/>
<dbReference type="Gene3D" id="2.40.420.20">
    <property type="match status" value="1"/>
</dbReference>
<comment type="caution">
    <text evidence="2">The sequence shown here is derived from an EMBL/GenBank/DDBJ whole genome shotgun (WGS) entry which is preliminary data.</text>
</comment>
<dbReference type="GO" id="GO:1990281">
    <property type="term" value="C:efflux pump complex"/>
    <property type="evidence" value="ECO:0007669"/>
    <property type="project" value="TreeGrafter"/>
</dbReference>
<name>A0A0L8V3Q6_9BACT</name>
<dbReference type="Proteomes" id="UP000036958">
    <property type="component" value="Unassembled WGS sequence"/>
</dbReference>
<feature type="region of interest" description="Disordered" evidence="1">
    <location>
        <begin position="372"/>
        <end position="392"/>
    </location>
</feature>
<organism evidence="2 3">
    <name type="scientific">Sunxiuqinia dokdonensis</name>
    <dbReference type="NCBI Taxonomy" id="1409788"/>
    <lineage>
        <taxon>Bacteria</taxon>
        <taxon>Pseudomonadati</taxon>
        <taxon>Bacteroidota</taxon>
        <taxon>Bacteroidia</taxon>
        <taxon>Marinilabiliales</taxon>
        <taxon>Prolixibacteraceae</taxon>
        <taxon>Sunxiuqinia</taxon>
    </lineage>
</organism>
<reference evidence="3" key="1">
    <citation type="submission" date="2015-07" db="EMBL/GenBank/DDBJ databases">
        <title>Genome sequencing of Sunxiuqinia dokdonensis strain SK.</title>
        <authorList>
            <person name="Ahn S."/>
            <person name="Kim B.-C."/>
        </authorList>
    </citation>
    <scope>NUCLEOTIDE SEQUENCE [LARGE SCALE GENOMIC DNA]</scope>
    <source>
        <strain evidence="3">SK</strain>
    </source>
</reference>
<evidence type="ECO:0000256" key="1">
    <source>
        <dbReference type="SAM" id="MobiDB-lite"/>
    </source>
</evidence>
<dbReference type="STRING" id="1409788.NC99_42950"/>
<dbReference type="RefSeq" id="WP_053188070.1">
    <property type="nucleotide sequence ID" value="NZ_LGIA01000208.1"/>
</dbReference>
<dbReference type="PANTHER" id="PTHR30469">
    <property type="entry name" value="MULTIDRUG RESISTANCE PROTEIN MDTA"/>
    <property type="match status" value="1"/>
</dbReference>